<dbReference type="EMBL" id="LLXZ01000064">
    <property type="protein sequence ID" value="KRR10006.1"/>
    <property type="molecule type" value="Genomic_DNA"/>
</dbReference>
<dbReference type="OrthoDB" id="7446267at2"/>
<dbReference type="InterPro" id="IPR000391">
    <property type="entry name" value="Rng_hydr_dOase-bsu"/>
</dbReference>
<organism evidence="3 4">
    <name type="scientific">Bradyrhizobium jicamae</name>
    <dbReference type="NCBI Taxonomy" id="280332"/>
    <lineage>
        <taxon>Bacteria</taxon>
        <taxon>Pseudomonadati</taxon>
        <taxon>Pseudomonadota</taxon>
        <taxon>Alphaproteobacteria</taxon>
        <taxon>Hyphomicrobiales</taxon>
        <taxon>Nitrobacteraceae</taxon>
        <taxon>Bradyrhizobium</taxon>
    </lineage>
</organism>
<sequence>MLSRESSATLMSAVTAFIYKEARLQDEHAYEAWEALWTDDGVYWVPANGDNIDPEKEMSIIYDNRSRISLRIKQLLTGKRHTQTPQSRLRRLVSNIELMDEQPDGDISVASNSLVFESSLRDDTIWAARNEYRLRHVDGELRMAYKKVMLVNNEKALFTLSFLI</sequence>
<dbReference type="CDD" id="cd00667">
    <property type="entry name" value="ring_hydroxylating_dioxygenases_beta"/>
    <property type="match status" value="1"/>
</dbReference>
<evidence type="ECO:0000256" key="1">
    <source>
        <dbReference type="ARBA" id="ARBA00009570"/>
    </source>
</evidence>
<dbReference type="RefSeq" id="WP_057835301.1">
    <property type="nucleotide sequence ID" value="NZ_LLXZ01000064.1"/>
</dbReference>
<comment type="caution">
    <text evidence="3">The sequence shown here is derived from an EMBL/GenBank/DDBJ whole genome shotgun (WGS) entry which is preliminary data.</text>
</comment>
<dbReference type="InterPro" id="IPR032710">
    <property type="entry name" value="NTF2-like_dom_sf"/>
</dbReference>
<protein>
    <submittedName>
        <fullName evidence="3">Ring-hydroxylating dioxygenase subunit beta</fullName>
    </submittedName>
</protein>
<evidence type="ECO:0000313" key="3">
    <source>
        <dbReference type="EMBL" id="KRR10006.1"/>
    </source>
</evidence>
<dbReference type="GO" id="GO:0019380">
    <property type="term" value="P:3-phenylpropionate catabolic process"/>
    <property type="evidence" value="ECO:0007669"/>
    <property type="project" value="TreeGrafter"/>
</dbReference>
<accession>A0A0R3LZ74</accession>
<dbReference type="Pfam" id="PF00866">
    <property type="entry name" value="Ring_hydroxyl_B"/>
    <property type="match status" value="1"/>
</dbReference>
<comment type="similarity">
    <text evidence="1">Belongs to the bacterial ring-hydroxylating dioxygenase beta subunit family.</text>
</comment>
<keyword evidence="4" id="KW-1185">Reference proteome</keyword>
<keyword evidence="2" id="KW-0560">Oxidoreductase</keyword>
<dbReference type="PANTHER" id="PTHR41534">
    <property type="entry name" value="BLR3401 PROTEIN"/>
    <property type="match status" value="1"/>
</dbReference>
<gene>
    <name evidence="3" type="ORF">CQ12_06250</name>
</gene>
<dbReference type="STRING" id="280332.CQ12_06250"/>
<name>A0A0R3LZ74_9BRAD</name>
<proteinExistence type="inferred from homology"/>
<reference evidence="3 4" key="1">
    <citation type="submission" date="2014-03" db="EMBL/GenBank/DDBJ databases">
        <title>Bradyrhizobium valentinum sp. nov., isolated from effective nodules of Lupinus mariae-josephae, a lupine endemic of basic-lime soils in Eastern Spain.</title>
        <authorList>
            <person name="Duran D."/>
            <person name="Rey L."/>
            <person name="Navarro A."/>
            <person name="Busquets A."/>
            <person name="Imperial J."/>
            <person name="Ruiz-Argueso T."/>
        </authorList>
    </citation>
    <scope>NUCLEOTIDE SEQUENCE [LARGE SCALE GENOMIC DNA]</scope>
    <source>
        <strain evidence="3 4">PAC68</strain>
    </source>
</reference>
<dbReference type="SUPFAM" id="SSF54427">
    <property type="entry name" value="NTF2-like"/>
    <property type="match status" value="1"/>
</dbReference>
<dbReference type="AlphaFoldDB" id="A0A0R3LZ74"/>
<evidence type="ECO:0000256" key="2">
    <source>
        <dbReference type="ARBA" id="ARBA00023002"/>
    </source>
</evidence>
<dbReference type="Proteomes" id="UP000050863">
    <property type="component" value="Unassembled WGS sequence"/>
</dbReference>
<evidence type="ECO:0000313" key="4">
    <source>
        <dbReference type="Proteomes" id="UP000050863"/>
    </source>
</evidence>
<dbReference type="GO" id="GO:0051213">
    <property type="term" value="F:dioxygenase activity"/>
    <property type="evidence" value="ECO:0007669"/>
    <property type="project" value="UniProtKB-KW"/>
</dbReference>
<dbReference type="Gene3D" id="3.10.450.50">
    <property type="match status" value="1"/>
</dbReference>
<dbReference type="PANTHER" id="PTHR41534:SF2">
    <property type="entry name" value="3-PHENYLPROPIONATE_CINNAMIC ACID DIOXYGENASE SUBUNIT BETA"/>
    <property type="match status" value="1"/>
</dbReference>
<keyword evidence="3" id="KW-0223">Dioxygenase</keyword>